<dbReference type="CDD" id="cd04859">
    <property type="entry name" value="Prim_Pol"/>
    <property type="match status" value="1"/>
</dbReference>
<name>A0A1H0WC27_9ACTN</name>
<dbReference type="InterPro" id="IPR015330">
    <property type="entry name" value="DNA_primase/pol_bifunc_N"/>
</dbReference>
<reference evidence="3" key="1">
    <citation type="submission" date="2016-10" db="EMBL/GenBank/DDBJ databases">
        <authorList>
            <person name="Varghese N."/>
            <person name="Submissions S."/>
        </authorList>
    </citation>
    <scope>NUCLEOTIDE SEQUENCE [LARGE SCALE GENOMIC DNA]</scope>
    <source>
        <strain evidence="3">DSM 46732</strain>
    </source>
</reference>
<protein>
    <submittedName>
        <fullName evidence="2">Bifunctional DNA primase/polymerase, N-terminal</fullName>
    </submittedName>
</protein>
<proteinExistence type="predicted"/>
<dbReference type="AlphaFoldDB" id="A0A1H0WC27"/>
<organism evidence="2 3">
    <name type="scientific">Actinopolyspora xinjiangensis</name>
    <dbReference type="NCBI Taxonomy" id="405564"/>
    <lineage>
        <taxon>Bacteria</taxon>
        <taxon>Bacillati</taxon>
        <taxon>Actinomycetota</taxon>
        <taxon>Actinomycetes</taxon>
        <taxon>Actinopolysporales</taxon>
        <taxon>Actinopolysporaceae</taxon>
        <taxon>Actinopolyspora</taxon>
    </lineage>
</organism>
<dbReference type="SMART" id="SM00943">
    <property type="entry name" value="Prim-Pol"/>
    <property type="match status" value="1"/>
</dbReference>
<dbReference type="Proteomes" id="UP000199497">
    <property type="component" value="Unassembled WGS sequence"/>
</dbReference>
<sequence>MMSTADQLRRSAREITDDHRWPVFPLVPNGKRPALHGRDDCPGTGPCTDGHAGWEHRATTEAHVIDRCWSHDAYNIAVATGPAGLVVLDLDVAKPGEPVPDRWSMVGVSTGADVLEHLAHRVGETLPPTYTVRTPSGGWHLYYRAPAGSQYRNTAGTLGWLVDTRAHGGYVVAPGSTLPDGAYELHDDREPVELPGWLAQRLAPSPSVAESAPREIASTHRSGYLKAALDAETQRVRQAQPGTRNRNLFLAACALGQLVAGGALTKAEVYRMLQHASQHHITAGAYTPAQRDRTITSGLTTGAQRPRHLADHDAA</sequence>
<dbReference type="SUPFAM" id="SSF56747">
    <property type="entry name" value="Prim-pol domain"/>
    <property type="match status" value="1"/>
</dbReference>
<feature type="domain" description="DNA primase/polymerase bifunctional N-terminal" evidence="1">
    <location>
        <begin position="12"/>
        <end position="198"/>
    </location>
</feature>
<evidence type="ECO:0000313" key="2">
    <source>
        <dbReference type="EMBL" id="SDP87876.1"/>
    </source>
</evidence>
<keyword evidence="3" id="KW-1185">Reference proteome</keyword>
<evidence type="ECO:0000313" key="3">
    <source>
        <dbReference type="Proteomes" id="UP000199497"/>
    </source>
</evidence>
<gene>
    <name evidence="2" type="ORF">SAMN04487905_111146</name>
</gene>
<evidence type="ECO:0000259" key="1">
    <source>
        <dbReference type="SMART" id="SM00943"/>
    </source>
</evidence>
<dbReference type="STRING" id="405564.SAMN04487905_111146"/>
<dbReference type="Pfam" id="PF09250">
    <property type="entry name" value="Prim-Pol"/>
    <property type="match status" value="1"/>
</dbReference>
<accession>A0A1H0WC27</accession>
<dbReference type="EMBL" id="FNJR01000011">
    <property type="protein sequence ID" value="SDP87876.1"/>
    <property type="molecule type" value="Genomic_DNA"/>
</dbReference>